<evidence type="ECO:0000313" key="2">
    <source>
        <dbReference type="Proteomes" id="UP001396334"/>
    </source>
</evidence>
<name>A0ABR2T4S9_9ROSI</name>
<proteinExistence type="predicted"/>
<sequence>MIHRLKSSKSRFDSLEDLDHHLPLDLGSTSMRRMKIEELSEKAKVKAKSIAENMFSRVFEVVDLRVLKDSRIRVLNEIVAALKDDNLNTHGMRGVGKMTIVKNLSKQIKYN</sequence>
<reference evidence="1 2" key="1">
    <citation type="journal article" date="2024" name="G3 (Bethesda)">
        <title>Genome assembly of Hibiscus sabdariffa L. provides insights into metabolisms of medicinal natural products.</title>
        <authorList>
            <person name="Kim T."/>
        </authorList>
    </citation>
    <scope>NUCLEOTIDE SEQUENCE [LARGE SCALE GENOMIC DNA]</scope>
    <source>
        <strain evidence="1">TK-2024</strain>
        <tissue evidence="1">Old leaves</tissue>
    </source>
</reference>
<accession>A0ABR2T4S9</accession>
<gene>
    <name evidence="1" type="ORF">V6N11_056760</name>
</gene>
<protein>
    <submittedName>
        <fullName evidence="1">Uncharacterized protein</fullName>
    </submittedName>
</protein>
<evidence type="ECO:0000313" key="1">
    <source>
        <dbReference type="EMBL" id="KAK9032500.1"/>
    </source>
</evidence>
<keyword evidence="2" id="KW-1185">Reference proteome</keyword>
<dbReference type="EMBL" id="JBBPBN010000009">
    <property type="protein sequence ID" value="KAK9032500.1"/>
    <property type="molecule type" value="Genomic_DNA"/>
</dbReference>
<organism evidence="1 2">
    <name type="scientific">Hibiscus sabdariffa</name>
    <name type="common">roselle</name>
    <dbReference type="NCBI Taxonomy" id="183260"/>
    <lineage>
        <taxon>Eukaryota</taxon>
        <taxon>Viridiplantae</taxon>
        <taxon>Streptophyta</taxon>
        <taxon>Embryophyta</taxon>
        <taxon>Tracheophyta</taxon>
        <taxon>Spermatophyta</taxon>
        <taxon>Magnoliopsida</taxon>
        <taxon>eudicotyledons</taxon>
        <taxon>Gunneridae</taxon>
        <taxon>Pentapetalae</taxon>
        <taxon>rosids</taxon>
        <taxon>malvids</taxon>
        <taxon>Malvales</taxon>
        <taxon>Malvaceae</taxon>
        <taxon>Malvoideae</taxon>
        <taxon>Hibiscus</taxon>
    </lineage>
</organism>
<comment type="caution">
    <text evidence="1">The sequence shown here is derived from an EMBL/GenBank/DDBJ whole genome shotgun (WGS) entry which is preliminary data.</text>
</comment>
<dbReference type="Proteomes" id="UP001396334">
    <property type="component" value="Unassembled WGS sequence"/>
</dbReference>